<sequence>MMGLAAFLIIFAARLDSLVEADGHSMAEGRGMLGASMTIMMTNSSETANEFLNQSVSQDGVVKKFNVRVEIDKKIKEGKEKLEEGMKETQGALEQAGAKIVGAGDTVAQTAKKTGEDIKNEWGKIFGHSMAEGRGMLGASMTVVMTNSSETANEFLNQSVSQDGVVKKFNVRVEIDKKIKEGKEKLEEGMKETQGALEQAGAKIVGAGDTVAQTAKKTGEDIKNEWGKIFGHSMAEGRGMLGASMTIMMTNSSETANEFLDQSVSQDGVVKKFNVRVEIDKKIKEGKEKLEEGMKETQGALEQAGAKIVGAGDTVAQTAKKTGEDIKNEWGKIFGSI</sequence>
<feature type="chain" id="PRO_5035807752" evidence="1">
    <location>
        <begin position="22"/>
        <end position="337"/>
    </location>
</feature>
<proteinExistence type="predicted"/>
<name>A0A8S9Y4H8_APOLU</name>
<feature type="signal peptide" evidence="1">
    <location>
        <begin position="1"/>
        <end position="21"/>
    </location>
</feature>
<organism evidence="2 3">
    <name type="scientific">Apolygus lucorum</name>
    <name type="common">Small green plant bug</name>
    <name type="synonym">Lygocoris lucorum</name>
    <dbReference type="NCBI Taxonomy" id="248454"/>
    <lineage>
        <taxon>Eukaryota</taxon>
        <taxon>Metazoa</taxon>
        <taxon>Ecdysozoa</taxon>
        <taxon>Arthropoda</taxon>
        <taxon>Hexapoda</taxon>
        <taxon>Insecta</taxon>
        <taxon>Pterygota</taxon>
        <taxon>Neoptera</taxon>
        <taxon>Paraneoptera</taxon>
        <taxon>Hemiptera</taxon>
        <taxon>Heteroptera</taxon>
        <taxon>Panheteroptera</taxon>
        <taxon>Cimicomorpha</taxon>
        <taxon>Miridae</taxon>
        <taxon>Mirini</taxon>
        <taxon>Apolygus</taxon>
    </lineage>
</organism>
<keyword evidence="3" id="KW-1185">Reference proteome</keyword>
<evidence type="ECO:0000256" key="1">
    <source>
        <dbReference type="SAM" id="SignalP"/>
    </source>
</evidence>
<keyword evidence="1" id="KW-0732">Signal</keyword>
<protein>
    <submittedName>
        <fullName evidence="2">Uncharacterized protein</fullName>
    </submittedName>
</protein>
<evidence type="ECO:0000313" key="3">
    <source>
        <dbReference type="Proteomes" id="UP000466442"/>
    </source>
</evidence>
<gene>
    <name evidence="2" type="ORF">GE061_000522</name>
</gene>
<evidence type="ECO:0000313" key="2">
    <source>
        <dbReference type="EMBL" id="KAF6216182.1"/>
    </source>
</evidence>
<accession>A0A8S9Y4H8</accession>
<reference evidence="2" key="1">
    <citation type="journal article" date="2021" name="Mol. Ecol. Resour.">
        <title>Apolygus lucorum genome provides insights into omnivorousness and mesophyll feeding.</title>
        <authorList>
            <person name="Liu Y."/>
            <person name="Liu H."/>
            <person name="Wang H."/>
            <person name="Huang T."/>
            <person name="Liu B."/>
            <person name="Yang B."/>
            <person name="Yin L."/>
            <person name="Li B."/>
            <person name="Zhang Y."/>
            <person name="Zhang S."/>
            <person name="Jiang F."/>
            <person name="Zhang X."/>
            <person name="Ren Y."/>
            <person name="Wang B."/>
            <person name="Wang S."/>
            <person name="Lu Y."/>
            <person name="Wu K."/>
            <person name="Fan W."/>
            <person name="Wang G."/>
        </authorList>
    </citation>
    <scope>NUCLEOTIDE SEQUENCE</scope>
    <source>
        <strain evidence="2">12Hb</strain>
    </source>
</reference>
<dbReference type="Proteomes" id="UP000466442">
    <property type="component" value="Linkage Group LG1"/>
</dbReference>
<comment type="caution">
    <text evidence="2">The sequence shown here is derived from an EMBL/GenBank/DDBJ whole genome shotgun (WGS) entry which is preliminary data.</text>
</comment>
<dbReference type="EMBL" id="WIXP02000001">
    <property type="protein sequence ID" value="KAF6216182.1"/>
    <property type="molecule type" value="Genomic_DNA"/>
</dbReference>
<dbReference type="AlphaFoldDB" id="A0A8S9Y4H8"/>